<feature type="chain" id="PRO_5045748139" evidence="2">
    <location>
        <begin position="23"/>
        <end position="325"/>
    </location>
</feature>
<protein>
    <submittedName>
        <fullName evidence="3">Uncharacterized protein</fullName>
    </submittedName>
</protein>
<dbReference type="Proteomes" id="UP001189429">
    <property type="component" value="Unassembled WGS sequence"/>
</dbReference>
<name>A0ABN9WQY9_9DINO</name>
<keyword evidence="4" id="KW-1185">Reference proteome</keyword>
<feature type="compositionally biased region" description="Basic and acidic residues" evidence="1">
    <location>
        <begin position="275"/>
        <end position="285"/>
    </location>
</feature>
<comment type="caution">
    <text evidence="3">The sequence shown here is derived from an EMBL/GenBank/DDBJ whole genome shotgun (WGS) entry which is preliminary data.</text>
</comment>
<evidence type="ECO:0000256" key="1">
    <source>
        <dbReference type="SAM" id="MobiDB-lite"/>
    </source>
</evidence>
<feature type="compositionally biased region" description="Low complexity" evidence="1">
    <location>
        <begin position="196"/>
        <end position="205"/>
    </location>
</feature>
<gene>
    <name evidence="3" type="ORF">PCOR1329_LOCUS69747</name>
</gene>
<evidence type="ECO:0000313" key="3">
    <source>
        <dbReference type="EMBL" id="CAK0889098.1"/>
    </source>
</evidence>
<reference evidence="3" key="1">
    <citation type="submission" date="2023-10" db="EMBL/GenBank/DDBJ databases">
        <authorList>
            <person name="Chen Y."/>
            <person name="Shah S."/>
            <person name="Dougan E. K."/>
            <person name="Thang M."/>
            <person name="Chan C."/>
        </authorList>
    </citation>
    <scope>NUCLEOTIDE SEQUENCE [LARGE SCALE GENOMIC DNA]</scope>
</reference>
<proteinExistence type="predicted"/>
<evidence type="ECO:0000313" key="4">
    <source>
        <dbReference type="Proteomes" id="UP001189429"/>
    </source>
</evidence>
<accession>A0ABN9WQY9</accession>
<keyword evidence="2" id="KW-0732">Signal</keyword>
<sequence length="325" mass="35225">MRAPRASALWSLRLSLLARVSVHVPVEADAAAAAQAPVQADKEPGQQCDAYHVAKQHDGHQQFHAEHHDGDQQFHGLGSLEIHIQDWDVHRGEMPHCKQYDRQTQHDVRDTVEKYCGGGDSLGAEPERVMVQSAAGILAVGDAARERVCASPLCRSAIVSFWEPVRGCSSIAYWRTNVALAWMTAKVQCAQWMQESGPTTTSGGSRSWAWPSAGPARAATKPCGRRRPAQAAALASLQAGAGFEDGEQLKVLCERVEERDVEPSDAPADSGGTEEGPKRGDKRCPQVDAAWPARGEEAVRLELGYVVLRFDQCVMAADSNLSLES</sequence>
<evidence type="ECO:0000256" key="2">
    <source>
        <dbReference type="SAM" id="SignalP"/>
    </source>
</evidence>
<feature type="signal peptide" evidence="2">
    <location>
        <begin position="1"/>
        <end position="22"/>
    </location>
</feature>
<dbReference type="EMBL" id="CAUYUJ010019170">
    <property type="protein sequence ID" value="CAK0889098.1"/>
    <property type="molecule type" value="Genomic_DNA"/>
</dbReference>
<feature type="region of interest" description="Disordered" evidence="1">
    <location>
        <begin position="195"/>
        <end position="225"/>
    </location>
</feature>
<organism evidence="3 4">
    <name type="scientific">Prorocentrum cordatum</name>
    <dbReference type="NCBI Taxonomy" id="2364126"/>
    <lineage>
        <taxon>Eukaryota</taxon>
        <taxon>Sar</taxon>
        <taxon>Alveolata</taxon>
        <taxon>Dinophyceae</taxon>
        <taxon>Prorocentrales</taxon>
        <taxon>Prorocentraceae</taxon>
        <taxon>Prorocentrum</taxon>
    </lineage>
</organism>
<feature type="region of interest" description="Disordered" evidence="1">
    <location>
        <begin position="257"/>
        <end position="285"/>
    </location>
</feature>